<name>A0ABW6BFP2_9SPHI</name>
<accession>A0ABW6BFP2</accession>
<dbReference type="SUPFAM" id="SSF51338">
    <property type="entry name" value="Composite domain of metallo-dependent hydrolases"/>
    <property type="match status" value="1"/>
</dbReference>
<evidence type="ECO:0000313" key="7">
    <source>
        <dbReference type="EMBL" id="MFD2966791.1"/>
    </source>
</evidence>
<organism evidence="7 8">
    <name type="scientific">Sphingobacterium bambusae</name>
    <dbReference type="NCBI Taxonomy" id="662858"/>
    <lineage>
        <taxon>Bacteria</taxon>
        <taxon>Pseudomonadati</taxon>
        <taxon>Bacteroidota</taxon>
        <taxon>Sphingobacteriia</taxon>
        <taxon>Sphingobacteriales</taxon>
        <taxon>Sphingobacteriaceae</taxon>
        <taxon>Sphingobacterium</taxon>
    </lineage>
</organism>
<keyword evidence="2" id="KW-0479">Metal-binding</keyword>
<protein>
    <submittedName>
        <fullName evidence="7">N-acetylglucosamine-6-phosphate deacetylase</fullName>
        <ecNumber evidence="7">3.5.1.25</ecNumber>
    </submittedName>
</protein>
<dbReference type="InterPro" id="IPR006680">
    <property type="entry name" value="Amidohydro-rel"/>
</dbReference>
<dbReference type="CDD" id="cd00854">
    <property type="entry name" value="NagA"/>
    <property type="match status" value="1"/>
</dbReference>
<dbReference type="Gene3D" id="2.30.40.10">
    <property type="entry name" value="Urease, subunit C, domain 1"/>
    <property type="match status" value="1"/>
</dbReference>
<dbReference type="Proteomes" id="UP001597525">
    <property type="component" value="Unassembled WGS sequence"/>
</dbReference>
<dbReference type="NCBIfam" id="TIGR00221">
    <property type="entry name" value="nagA"/>
    <property type="match status" value="1"/>
</dbReference>
<dbReference type="PIRSF" id="PIRSF038994">
    <property type="entry name" value="NagA"/>
    <property type="match status" value="1"/>
</dbReference>
<dbReference type="InterPro" id="IPR011059">
    <property type="entry name" value="Metal-dep_hydrolase_composite"/>
</dbReference>
<evidence type="ECO:0000256" key="4">
    <source>
        <dbReference type="ARBA" id="ARBA00023277"/>
    </source>
</evidence>
<dbReference type="EC" id="3.5.1.25" evidence="7"/>
<evidence type="ECO:0000259" key="6">
    <source>
        <dbReference type="Pfam" id="PF01979"/>
    </source>
</evidence>
<feature type="domain" description="Amidohydrolase-related" evidence="6">
    <location>
        <begin position="52"/>
        <end position="389"/>
    </location>
</feature>
<comment type="similarity">
    <text evidence="1 5">Belongs to the metallo-dependent hydrolases superfamily. NagA family.</text>
</comment>
<reference evidence="8" key="1">
    <citation type="journal article" date="2019" name="Int. J. Syst. Evol. Microbiol.">
        <title>The Global Catalogue of Microorganisms (GCM) 10K type strain sequencing project: providing services to taxonomists for standard genome sequencing and annotation.</title>
        <authorList>
            <consortium name="The Broad Institute Genomics Platform"/>
            <consortium name="The Broad Institute Genome Sequencing Center for Infectious Disease"/>
            <person name="Wu L."/>
            <person name="Ma J."/>
        </authorList>
    </citation>
    <scope>NUCLEOTIDE SEQUENCE [LARGE SCALE GENOMIC DNA]</scope>
    <source>
        <strain evidence="8">KCTC 22814</strain>
    </source>
</reference>
<dbReference type="PANTHER" id="PTHR11113">
    <property type="entry name" value="N-ACETYLGLUCOSAMINE-6-PHOSPHATE DEACETYLASE"/>
    <property type="match status" value="1"/>
</dbReference>
<dbReference type="Gene3D" id="3.20.20.140">
    <property type="entry name" value="Metal-dependent hydrolases"/>
    <property type="match status" value="1"/>
</dbReference>
<dbReference type="RefSeq" id="WP_320186624.1">
    <property type="nucleotide sequence ID" value="NZ_CP138332.1"/>
</dbReference>
<sequence length="398" mass="43004">MTKKIIFNGRLLAAQGVLEQASIGMMSGKIVSPGCIAEWGDDVERIDANGLFIAPGFIDLHVHGGGGADFMDGTVDAFLQVAETHVKFGTTALSPTTLTSELADLFRILDAYSEAKKCNTKGAEFIGVHLEGPYFALNQRGAQNPAYIRNPDPEEYRKIMAYSDDIARWSAAPELPGALEFGRYVKSCGKLLALAHTDATYDEALAGFNVGYSLATHFYSAMSSVTRKDARRIAGTVEAGYLIDEMDVEVIADGVHVPAPLLKLIYKIKGPDRIALVTDAMRAAGMDVRESVLGNERTGLRVIVEDGVAKLPDRTAFAGSVATANRLVRTMMREGEVPLLDAVKMMTETPARIAGLLDRKGTLDVGKDADVVLFDADINIAMTIVNGDIRYKNKDIKI</sequence>
<keyword evidence="4 5" id="KW-0119">Carbohydrate metabolism</keyword>
<keyword evidence="8" id="KW-1185">Reference proteome</keyword>
<dbReference type="InterPro" id="IPR003764">
    <property type="entry name" value="GlcNAc_6-P_deAcase"/>
</dbReference>
<dbReference type="EMBL" id="JBHUPB010000004">
    <property type="protein sequence ID" value="MFD2966791.1"/>
    <property type="molecule type" value="Genomic_DNA"/>
</dbReference>
<evidence type="ECO:0000256" key="1">
    <source>
        <dbReference type="ARBA" id="ARBA00010716"/>
    </source>
</evidence>
<dbReference type="SUPFAM" id="SSF51556">
    <property type="entry name" value="Metallo-dependent hydrolases"/>
    <property type="match status" value="1"/>
</dbReference>
<gene>
    <name evidence="7" type="primary">nagA</name>
    <name evidence="7" type="ORF">ACFS7Y_05310</name>
</gene>
<evidence type="ECO:0000256" key="3">
    <source>
        <dbReference type="ARBA" id="ARBA00022801"/>
    </source>
</evidence>
<keyword evidence="3 5" id="KW-0378">Hydrolase</keyword>
<comment type="caution">
    <text evidence="7">The sequence shown here is derived from an EMBL/GenBank/DDBJ whole genome shotgun (WGS) entry which is preliminary data.</text>
</comment>
<dbReference type="Pfam" id="PF01979">
    <property type="entry name" value="Amidohydro_1"/>
    <property type="match status" value="1"/>
</dbReference>
<dbReference type="InterPro" id="IPR032466">
    <property type="entry name" value="Metal_Hydrolase"/>
</dbReference>
<dbReference type="GO" id="GO:0008448">
    <property type="term" value="F:N-acetylglucosamine-6-phosphate deacetylase activity"/>
    <property type="evidence" value="ECO:0007669"/>
    <property type="project" value="UniProtKB-EC"/>
</dbReference>
<dbReference type="PANTHER" id="PTHR11113:SF14">
    <property type="entry name" value="N-ACETYLGLUCOSAMINE-6-PHOSPHATE DEACETYLASE"/>
    <property type="match status" value="1"/>
</dbReference>
<proteinExistence type="inferred from homology"/>
<evidence type="ECO:0000313" key="8">
    <source>
        <dbReference type="Proteomes" id="UP001597525"/>
    </source>
</evidence>
<evidence type="ECO:0000256" key="2">
    <source>
        <dbReference type="ARBA" id="ARBA00022723"/>
    </source>
</evidence>
<evidence type="ECO:0000256" key="5">
    <source>
        <dbReference type="PIRNR" id="PIRNR038994"/>
    </source>
</evidence>